<dbReference type="PROSITE" id="PS51257">
    <property type="entry name" value="PROKAR_LIPOPROTEIN"/>
    <property type="match status" value="1"/>
</dbReference>
<comment type="similarity">
    <text evidence="2">Belongs to the SusD family.</text>
</comment>
<organism evidence="9 10">
    <name type="scientific">Dysgonomonas hofstadii</name>
    <dbReference type="NCBI Taxonomy" id="637886"/>
    <lineage>
        <taxon>Bacteria</taxon>
        <taxon>Pseudomonadati</taxon>
        <taxon>Bacteroidota</taxon>
        <taxon>Bacteroidia</taxon>
        <taxon>Bacteroidales</taxon>
        <taxon>Dysgonomonadaceae</taxon>
        <taxon>Dysgonomonas</taxon>
    </lineage>
</organism>
<protein>
    <recommendedName>
        <fullName evidence="11">RagB/SusD family nutrient uptake outer membrane protein</fullName>
    </recommendedName>
</protein>
<evidence type="ECO:0008006" key="11">
    <source>
        <dbReference type="Google" id="ProtNLM"/>
    </source>
</evidence>
<feature type="domain" description="SusD-like N-terminal" evidence="8">
    <location>
        <begin position="25"/>
        <end position="220"/>
    </location>
</feature>
<dbReference type="Pfam" id="PF07980">
    <property type="entry name" value="SusD_RagB"/>
    <property type="match status" value="1"/>
</dbReference>
<keyword evidence="3 6" id="KW-0732">Signal</keyword>
<dbReference type="Pfam" id="PF14322">
    <property type="entry name" value="SusD-like_3"/>
    <property type="match status" value="1"/>
</dbReference>
<evidence type="ECO:0000259" key="8">
    <source>
        <dbReference type="Pfam" id="PF14322"/>
    </source>
</evidence>
<keyword evidence="10" id="KW-1185">Reference proteome</keyword>
<feature type="signal peptide" evidence="6">
    <location>
        <begin position="1"/>
        <end position="22"/>
    </location>
</feature>
<dbReference type="SUPFAM" id="SSF48452">
    <property type="entry name" value="TPR-like"/>
    <property type="match status" value="1"/>
</dbReference>
<evidence type="ECO:0000313" key="10">
    <source>
        <dbReference type="Proteomes" id="UP000555103"/>
    </source>
</evidence>
<dbReference type="InterPro" id="IPR033985">
    <property type="entry name" value="SusD-like_N"/>
</dbReference>
<dbReference type="Gene3D" id="1.25.40.390">
    <property type="match status" value="1"/>
</dbReference>
<keyword evidence="4" id="KW-0472">Membrane</keyword>
<comment type="caution">
    <text evidence="9">The sequence shown here is derived from an EMBL/GenBank/DDBJ whole genome shotgun (WGS) entry which is preliminary data.</text>
</comment>
<evidence type="ECO:0000256" key="5">
    <source>
        <dbReference type="ARBA" id="ARBA00023237"/>
    </source>
</evidence>
<accession>A0A840CRM4</accession>
<keyword evidence="5" id="KW-0998">Cell outer membrane</keyword>
<proteinExistence type="inferred from homology"/>
<dbReference type="EMBL" id="JACIEP010000009">
    <property type="protein sequence ID" value="MBB4036798.1"/>
    <property type="molecule type" value="Genomic_DNA"/>
</dbReference>
<dbReference type="AlphaFoldDB" id="A0A840CRM4"/>
<evidence type="ECO:0000256" key="6">
    <source>
        <dbReference type="SAM" id="SignalP"/>
    </source>
</evidence>
<evidence type="ECO:0000313" key="9">
    <source>
        <dbReference type="EMBL" id="MBB4036798.1"/>
    </source>
</evidence>
<name>A0A840CRM4_9BACT</name>
<evidence type="ECO:0000256" key="4">
    <source>
        <dbReference type="ARBA" id="ARBA00023136"/>
    </source>
</evidence>
<dbReference type="InterPro" id="IPR011990">
    <property type="entry name" value="TPR-like_helical_dom_sf"/>
</dbReference>
<reference evidence="9 10" key="1">
    <citation type="submission" date="2020-08" db="EMBL/GenBank/DDBJ databases">
        <title>Genomic Encyclopedia of Type Strains, Phase IV (KMG-IV): sequencing the most valuable type-strain genomes for metagenomic binning, comparative biology and taxonomic classification.</title>
        <authorList>
            <person name="Goeker M."/>
        </authorList>
    </citation>
    <scope>NUCLEOTIDE SEQUENCE [LARGE SCALE GENOMIC DNA]</scope>
    <source>
        <strain evidence="9 10">DSM 104969</strain>
    </source>
</reference>
<dbReference type="Proteomes" id="UP000555103">
    <property type="component" value="Unassembled WGS sequence"/>
</dbReference>
<evidence type="ECO:0000256" key="2">
    <source>
        <dbReference type="ARBA" id="ARBA00006275"/>
    </source>
</evidence>
<evidence type="ECO:0000256" key="3">
    <source>
        <dbReference type="ARBA" id="ARBA00022729"/>
    </source>
</evidence>
<dbReference type="GO" id="GO:0009279">
    <property type="term" value="C:cell outer membrane"/>
    <property type="evidence" value="ECO:0007669"/>
    <property type="project" value="UniProtKB-SubCell"/>
</dbReference>
<comment type="subcellular location">
    <subcellularLocation>
        <location evidence="1">Cell outer membrane</location>
    </subcellularLocation>
</comment>
<feature type="chain" id="PRO_5033021114" description="RagB/SusD family nutrient uptake outer membrane protein" evidence="6">
    <location>
        <begin position="23"/>
        <end position="588"/>
    </location>
</feature>
<dbReference type="RefSeq" id="WP_183307692.1">
    <property type="nucleotide sequence ID" value="NZ_JACIEP010000009.1"/>
</dbReference>
<feature type="domain" description="RagB/SusD" evidence="7">
    <location>
        <begin position="306"/>
        <end position="587"/>
    </location>
</feature>
<evidence type="ECO:0000256" key="1">
    <source>
        <dbReference type="ARBA" id="ARBA00004442"/>
    </source>
</evidence>
<evidence type="ECO:0000259" key="7">
    <source>
        <dbReference type="Pfam" id="PF07980"/>
    </source>
</evidence>
<dbReference type="InterPro" id="IPR012944">
    <property type="entry name" value="SusD_RagB_dom"/>
</dbReference>
<gene>
    <name evidence="9" type="ORF">GGR21_002711</name>
</gene>
<sequence>MKTKKYILLGVIACLFSLSSCNDSFLERPPVSELTDENFWQTEQHVKSAANACYASLIGKDVVNYGELLGDNTMWYQLNAWRQIGSGLYGSDFGTLNTNWIAFYAKIRRCNYFLENYQRATEVSSSTLEKYAGEVKFLRAFNYFYLTSFWGDVPMVMRTIKTDEPEVYDSRAPRSEIIDYILKDLDDAAEVLPGYIAPATSNFGRISATAAIALKARIALQNERWDVAEQACLRLMPGGDLAYHELYSTGNPAKDYFDLFTFAGRASRMPHNKETILAYVYNYDLAATARTYHNLSRELMVPDQIIRFNPTQAHIDSYLCDDGLPIEKSPKYKGNGTYTPAYSAYDSIFVSRDPRMKQSILYPGYDKWEGKEDGRGTAAINSKIFMSPKFNNDKKGATTLTGYYVLKYCEPTKVPTYNRDDNDIVILRYGDVLLMYAEAMFKQGKLTQSVVDQSINLLRDRVGMKRMVLTELTANGMDLEYELHRERRVEMFMEGMRWFDLVRWKEGYRLGVDPSESAEKQAMGIMRGLRKDNAYNQSQISDQRFDDKGYMIFDDARIFSNPKNYLFSLPYRQMELNPNLKPNNQGWD</sequence>